<dbReference type="RefSeq" id="WP_273602279.1">
    <property type="nucleotide sequence ID" value="NZ_JAQQXT010000019.1"/>
</dbReference>
<keyword evidence="5 7" id="KW-1133">Transmembrane helix</keyword>
<comment type="subcellular location">
    <subcellularLocation>
        <location evidence="1">Membrane</location>
        <topology evidence="1">Multi-pass membrane protein</topology>
    </subcellularLocation>
</comment>
<dbReference type="PANTHER" id="PTHR31272:SF9">
    <property type="entry name" value="BLL1027 PROTEIN"/>
    <property type="match status" value="1"/>
</dbReference>
<feature type="domain" description="Cytochrome C biogenesis protein transmembrane" evidence="8">
    <location>
        <begin position="2"/>
        <end position="206"/>
    </location>
</feature>
<protein>
    <submittedName>
        <fullName evidence="9">Cytochrome c biogenesis CcdA family protein</fullName>
    </submittedName>
</protein>
<sequence>MLTLAFSLLAGALSTLSPCVLPIVPIIMSSAMQVARLGPIALLAGLALSYTLVGTGLALFGSSLGVDAGWVRNISAGLMILFGTMFLLPALQQGLVKLLTPLTAGANAQIANFKADSLWGQGLLGLMLGLVWSPCVGPTLGAAVTLASQGDSALQALLTMFVFGLGAALPMGLLAYGSRAAMSGRRKAMGEAGLWGKRVMGVGLVLVGALVLSGADHFLEAWLTRQMPPWLLDLTTRF</sequence>
<evidence type="ECO:0000256" key="6">
    <source>
        <dbReference type="ARBA" id="ARBA00023136"/>
    </source>
</evidence>
<organism evidence="9 10">
    <name type="scientific">Roseateles albus</name>
    <dbReference type="NCBI Taxonomy" id="2987525"/>
    <lineage>
        <taxon>Bacteria</taxon>
        <taxon>Pseudomonadati</taxon>
        <taxon>Pseudomonadota</taxon>
        <taxon>Betaproteobacteria</taxon>
        <taxon>Burkholderiales</taxon>
        <taxon>Sphaerotilaceae</taxon>
        <taxon>Roseateles</taxon>
    </lineage>
</organism>
<evidence type="ECO:0000259" key="8">
    <source>
        <dbReference type="Pfam" id="PF02683"/>
    </source>
</evidence>
<dbReference type="InterPro" id="IPR051790">
    <property type="entry name" value="Cytochrome_c-biogenesis_DsbD"/>
</dbReference>
<dbReference type="Pfam" id="PF02683">
    <property type="entry name" value="DsbD_TM"/>
    <property type="match status" value="1"/>
</dbReference>
<accession>A0ABT5KJY0</accession>
<comment type="similarity">
    <text evidence="2">Belongs to the DsbD family.</text>
</comment>
<evidence type="ECO:0000256" key="2">
    <source>
        <dbReference type="ARBA" id="ARBA00006143"/>
    </source>
</evidence>
<reference evidence="9 10" key="1">
    <citation type="submission" date="2022-10" db="EMBL/GenBank/DDBJ databases">
        <title>Paucibacter sp. hw1 Genome sequencing.</title>
        <authorList>
            <person name="Park S."/>
        </authorList>
    </citation>
    <scope>NUCLEOTIDE SEQUENCE [LARGE SCALE GENOMIC DNA]</scope>
    <source>
        <strain evidence="10">hw1</strain>
    </source>
</reference>
<name>A0ABT5KJY0_9BURK</name>
<feature type="transmembrane region" description="Helical" evidence="7">
    <location>
        <begin position="153"/>
        <end position="178"/>
    </location>
</feature>
<evidence type="ECO:0000313" key="9">
    <source>
        <dbReference type="EMBL" id="MDC8774252.1"/>
    </source>
</evidence>
<keyword evidence="3 7" id="KW-0812">Transmembrane</keyword>
<keyword evidence="6 7" id="KW-0472">Membrane</keyword>
<feature type="transmembrane region" description="Helical" evidence="7">
    <location>
        <begin position="6"/>
        <end position="28"/>
    </location>
</feature>
<dbReference type="Proteomes" id="UP001221189">
    <property type="component" value="Unassembled WGS sequence"/>
</dbReference>
<dbReference type="PANTHER" id="PTHR31272">
    <property type="entry name" value="CYTOCHROME C-TYPE BIOGENESIS PROTEIN HI_1454-RELATED"/>
    <property type="match status" value="1"/>
</dbReference>
<evidence type="ECO:0000256" key="3">
    <source>
        <dbReference type="ARBA" id="ARBA00022692"/>
    </source>
</evidence>
<dbReference type="InterPro" id="IPR003834">
    <property type="entry name" value="Cyt_c_assmbl_TM_dom"/>
</dbReference>
<feature type="transmembrane region" description="Helical" evidence="7">
    <location>
        <begin position="199"/>
        <end position="219"/>
    </location>
</feature>
<gene>
    <name evidence="9" type="ORF">PRZ03_22035</name>
</gene>
<proteinExistence type="inferred from homology"/>
<keyword evidence="10" id="KW-1185">Reference proteome</keyword>
<dbReference type="EMBL" id="JAQQXT010000019">
    <property type="protein sequence ID" value="MDC8774252.1"/>
    <property type="molecule type" value="Genomic_DNA"/>
</dbReference>
<feature type="transmembrane region" description="Helical" evidence="7">
    <location>
        <begin position="40"/>
        <end position="64"/>
    </location>
</feature>
<evidence type="ECO:0000313" key="10">
    <source>
        <dbReference type="Proteomes" id="UP001221189"/>
    </source>
</evidence>
<feature type="transmembrane region" description="Helical" evidence="7">
    <location>
        <begin position="70"/>
        <end position="91"/>
    </location>
</feature>
<keyword evidence="4" id="KW-0201">Cytochrome c-type biogenesis</keyword>
<feature type="transmembrane region" description="Helical" evidence="7">
    <location>
        <begin position="123"/>
        <end position="147"/>
    </location>
</feature>
<evidence type="ECO:0000256" key="7">
    <source>
        <dbReference type="SAM" id="Phobius"/>
    </source>
</evidence>
<evidence type="ECO:0000256" key="4">
    <source>
        <dbReference type="ARBA" id="ARBA00022748"/>
    </source>
</evidence>
<evidence type="ECO:0000256" key="1">
    <source>
        <dbReference type="ARBA" id="ARBA00004141"/>
    </source>
</evidence>
<comment type="caution">
    <text evidence="9">The sequence shown here is derived from an EMBL/GenBank/DDBJ whole genome shotgun (WGS) entry which is preliminary data.</text>
</comment>
<evidence type="ECO:0000256" key="5">
    <source>
        <dbReference type="ARBA" id="ARBA00022989"/>
    </source>
</evidence>